<gene>
    <name evidence="1" type="ORF">LP422_04970</name>
</gene>
<evidence type="ECO:0000313" key="1">
    <source>
        <dbReference type="EMBL" id="UUZ45478.1"/>
    </source>
</evidence>
<protein>
    <submittedName>
        <fullName evidence="1">Dipeptide ABC transporter ATP-binding protein</fullName>
    </submittedName>
</protein>
<proteinExistence type="predicted"/>
<keyword evidence="1" id="KW-0547">Nucleotide-binding</keyword>
<reference evidence="1" key="1">
    <citation type="submission" date="2021-11" db="EMBL/GenBank/DDBJ databases">
        <title>Study of the species diversity of bacterial strains isolated from a unique natural object - Shulgan-Tash cave (Bashkiria).</title>
        <authorList>
            <person name="Sazanova A.L."/>
            <person name="Chirak E.R."/>
            <person name="Safronova V.I."/>
        </authorList>
    </citation>
    <scope>NUCLEOTIDE SEQUENCE</scope>
    <source>
        <strain evidence="1">P1</strain>
    </source>
</reference>
<organism evidence="1 2">
    <name type="scientific">Janibacter limosus</name>
    <dbReference type="NCBI Taxonomy" id="53458"/>
    <lineage>
        <taxon>Bacteria</taxon>
        <taxon>Bacillati</taxon>
        <taxon>Actinomycetota</taxon>
        <taxon>Actinomycetes</taxon>
        <taxon>Micrococcales</taxon>
        <taxon>Intrasporangiaceae</taxon>
        <taxon>Janibacter</taxon>
    </lineage>
</organism>
<sequence length="381" mass="41524">MPEVILKASGLKKHYPIKGGVLRRTVGHVKAVDGVDFELYKGETLGIVGESGCGKSTLGRLLMRLEDPTAGTVDFNGVDMYAQSGADMRRLRRDIQIVFRDPYTSLNPRRTVGEIVAEPLEIHSDVVPKGDRRRRVRELLELVGLNPEHINRYPHQFSGGQRQRIGIARGIALNPKVLICDEPVSALDVSVQAQVINLMEKLQDELGLSYIFIAHDLSVVRHISDRVGVMYLGRMVEIGDEDDIYSRPTHPYTQALLSAVPVPDPRLRGKRDQIVLQGDVPSPANPPAGCHFHTRCWKAQDICRTETPLLELRPDGAGQHLSECHFAEPRVIVETTDVSGQEQGSLFAGRGMVDSTDAVAAGRAGGAAAGVPEADTSTAGA</sequence>
<evidence type="ECO:0000313" key="2">
    <source>
        <dbReference type="Proteomes" id="UP001059663"/>
    </source>
</evidence>
<name>A0AC61U675_9MICO</name>
<dbReference type="Proteomes" id="UP001059663">
    <property type="component" value="Chromosome"/>
</dbReference>
<keyword evidence="1" id="KW-0067">ATP-binding</keyword>
<accession>A0AC61U675</accession>
<dbReference type="EMBL" id="CP087977">
    <property type="protein sequence ID" value="UUZ45478.1"/>
    <property type="molecule type" value="Genomic_DNA"/>
</dbReference>